<evidence type="ECO:0000313" key="7">
    <source>
        <dbReference type="EMBL" id="KAH0558558.1"/>
    </source>
</evidence>
<keyword evidence="8" id="KW-1185">Reference proteome</keyword>
<proteinExistence type="inferred from homology"/>
<dbReference type="GO" id="GO:1990904">
    <property type="term" value="C:ribonucleoprotein complex"/>
    <property type="evidence" value="ECO:0007669"/>
    <property type="project" value="UniProtKB-KW"/>
</dbReference>
<evidence type="ECO:0000256" key="3">
    <source>
        <dbReference type="ARBA" id="ARBA00022980"/>
    </source>
</evidence>
<dbReference type="Proteomes" id="UP000750711">
    <property type="component" value="Unassembled WGS sequence"/>
</dbReference>
<dbReference type="GO" id="GO:0005840">
    <property type="term" value="C:ribosome"/>
    <property type="evidence" value="ECO:0007669"/>
    <property type="project" value="UniProtKB-KW"/>
</dbReference>
<dbReference type="GO" id="GO:0005739">
    <property type="term" value="C:mitochondrion"/>
    <property type="evidence" value="ECO:0007669"/>
    <property type="project" value="UniProtKB-SubCell"/>
</dbReference>
<name>A0A9P8LAH6_9PEZI</name>
<comment type="similarity">
    <text evidence="2">Belongs to the mitochondrion-specific ribosomal protein mS33 family.</text>
</comment>
<keyword evidence="5" id="KW-0687">Ribonucleoprotein</keyword>
<accession>A0A9P8LAH6</accession>
<comment type="subcellular location">
    <subcellularLocation>
        <location evidence="1">Mitochondrion</location>
    </subcellularLocation>
</comment>
<dbReference type="EMBL" id="JAGHQM010000808">
    <property type="protein sequence ID" value="KAH0558558.1"/>
    <property type="molecule type" value="Genomic_DNA"/>
</dbReference>
<comment type="caution">
    <text evidence="7">The sequence shown here is derived from an EMBL/GenBank/DDBJ whole genome shotgun (WGS) entry which is preliminary data.</text>
</comment>
<protein>
    <recommendedName>
        <fullName evidence="6">Small ribosomal subunit protein mS33</fullName>
    </recommendedName>
</protein>
<keyword evidence="4" id="KW-0496">Mitochondrion</keyword>
<gene>
    <name evidence="7" type="ORF">GP486_004785</name>
</gene>
<dbReference type="PANTHER" id="PTHR13362">
    <property type="entry name" value="MITOCHONDRIAL RIBOSOMAL PROTEIN S33"/>
    <property type="match status" value="1"/>
</dbReference>
<reference evidence="7" key="1">
    <citation type="submission" date="2021-03" db="EMBL/GenBank/DDBJ databases">
        <title>Comparative genomics and phylogenomic investigation of the class Geoglossomycetes provide insights into ecological specialization and systematics.</title>
        <authorList>
            <person name="Melie T."/>
            <person name="Pirro S."/>
            <person name="Miller A.N."/>
            <person name="Quandt A."/>
        </authorList>
    </citation>
    <scope>NUCLEOTIDE SEQUENCE</scope>
    <source>
        <strain evidence="7">CAQ_001_2017</strain>
    </source>
</reference>
<dbReference type="InterPro" id="IPR013219">
    <property type="entry name" value="Ribosomal_mS33"/>
</dbReference>
<dbReference type="PANTHER" id="PTHR13362:SF2">
    <property type="entry name" value="SMALL RIBOSOMAL SUBUNIT PROTEIN MS33"/>
    <property type="match status" value="1"/>
</dbReference>
<evidence type="ECO:0000256" key="1">
    <source>
        <dbReference type="ARBA" id="ARBA00004173"/>
    </source>
</evidence>
<keyword evidence="3" id="KW-0689">Ribosomal protein</keyword>
<evidence type="ECO:0000256" key="2">
    <source>
        <dbReference type="ARBA" id="ARBA00008970"/>
    </source>
</evidence>
<sequence length="69" mass="8134">MARCRIFSTTYNPEGLRTGSKILRQRLRGPTLAAYYPRRAVTIRDLRKAFPDCVTWDDKEEDRLESIQM</sequence>
<evidence type="ECO:0000256" key="4">
    <source>
        <dbReference type="ARBA" id="ARBA00023128"/>
    </source>
</evidence>
<evidence type="ECO:0000313" key="8">
    <source>
        <dbReference type="Proteomes" id="UP000750711"/>
    </source>
</evidence>
<dbReference type="AlphaFoldDB" id="A0A9P8LAH6"/>
<organism evidence="7 8">
    <name type="scientific">Trichoglossum hirsutum</name>
    <dbReference type="NCBI Taxonomy" id="265104"/>
    <lineage>
        <taxon>Eukaryota</taxon>
        <taxon>Fungi</taxon>
        <taxon>Dikarya</taxon>
        <taxon>Ascomycota</taxon>
        <taxon>Pezizomycotina</taxon>
        <taxon>Geoglossomycetes</taxon>
        <taxon>Geoglossales</taxon>
        <taxon>Geoglossaceae</taxon>
        <taxon>Trichoglossum</taxon>
    </lineage>
</organism>
<dbReference type="Pfam" id="PF08293">
    <property type="entry name" value="MRP-S33"/>
    <property type="match status" value="1"/>
</dbReference>
<evidence type="ECO:0000256" key="6">
    <source>
        <dbReference type="ARBA" id="ARBA00035132"/>
    </source>
</evidence>
<evidence type="ECO:0000256" key="5">
    <source>
        <dbReference type="ARBA" id="ARBA00023274"/>
    </source>
</evidence>